<dbReference type="InterPro" id="IPR013216">
    <property type="entry name" value="Methyltransf_11"/>
</dbReference>
<gene>
    <name evidence="2" type="ORF">NH14_000995</name>
</gene>
<dbReference type="Gene3D" id="3.40.50.150">
    <property type="entry name" value="Vaccinia Virus protein VP39"/>
    <property type="match status" value="1"/>
</dbReference>
<keyword evidence="2" id="KW-0489">Methyltransferase</keyword>
<dbReference type="CDD" id="cd02440">
    <property type="entry name" value="AdoMet_MTases"/>
    <property type="match status" value="1"/>
</dbReference>
<dbReference type="OrthoDB" id="9760689at2"/>
<dbReference type="InterPro" id="IPR029063">
    <property type="entry name" value="SAM-dependent_MTases_sf"/>
</dbReference>
<protein>
    <submittedName>
        <fullName evidence="2">Class I SAM-dependent methyltransferase</fullName>
    </submittedName>
</protein>
<reference evidence="2" key="1">
    <citation type="journal article" date="2015" name="Genome Announc.">
        <title>Draft Genome Sequence of the Polyhydroxyalkanoate-Producing Bacterium Burkholderia sacchari LMG 19450 Isolated from Brazilian Sugarcane Plantation Soil.</title>
        <authorList>
            <person name="Alexandrino P.M."/>
            <person name="Mendonca T.T."/>
            <person name="Guaman Bautista L.P."/>
            <person name="Cherix J."/>
            <person name="Lozano-Sakalauskas G.C."/>
            <person name="Fujita A."/>
            <person name="Ramos Filho E."/>
            <person name="Long P."/>
            <person name="Padilla G."/>
            <person name="Taciro M.K."/>
            <person name="Gomez J.G."/>
            <person name="Silva L.F."/>
        </authorList>
    </citation>
    <scope>NUCLEOTIDE SEQUENCE</scope>
    <source>
        <strain evidence="2">LMG 19450</strain>
    </source>
</reference>
<accession>A0A8T6Z3S4</accession>
<proteinExistence type="predicted"/>
<evidence type="ECO:0000259" key="1">
    <source>
        <dbReference type="Pfam" id="PF08241"/>
    </source>
</evidence>
<name>A0A8T6Z3S4_9BURK</name>
<dbReference type="GO" id="GO:0008757">
    <property type="term" value="F:S-adenosylmethionine-dependent methyltransferase activity"/>
    <property type="evidence" value="ECO:0007669"/>
    <property type="project" value="InterPro"/>
</dbReference>
<dbReference type="GO" id="GO:0032259">
    <property type="term" value="P:methylation"/>
    <property type="evidence" value="ECO:0007669"/>
    <property type="project" value="UniProtKB-KW"/>
</dbReference>
<comment type="caution">
    <text evidence="2">The sequence shown here is derived from an EMBL/GenBank/DDBJ whole genome shotgun (WGS) entry which is preliminary data.</text>
</comment>
<reference evidence="2" key="2">
    <citation type="submission" date="2020-04" db="EMBL/GenBank/DDBJ databases">
        <authorList>
            <person name="Alexandrino P."/>
            <person name="Mendonca T."/>
            <person name="Guaman L."/>
            <person name="Cherix J."/>
            <person name="Lozano-Sakalauskas G."/>
            <person name="Fujita A."/>
            <person name="Filho E.R."/>
            <person name="Long P."/>
            <person name="Padilla G."/>
            <person name="Taciro M.K."/>
            <person name="Gomez J.G."/>
            <person name="Silva L.F."/>
            <person name="Torres M."/>
        </authorList>
    </citation>
    <scope>NUCLEOTIDE SEQUENCE</scope>
    <source>
        <strain evidence="2">LMG 19450</strain>
    </source>
</reference>
<dbReference type="PANTHER" id="PTHR43591">
    <property type="entry name" value="METHYLTRANSFERASE"/>
    <property type="match status" value="1"/>
</dbReference>
<evidence type="ECO:0000313" key="3">
    <source>
        <dbReference type="Proteomes" id="UP000030460"/>
    </source>
</evidence>
<dbReference type="EMBL" id="JTDB02000001">
    <property type="protein sequence ID" value="NLP59746.1"/>
    <property type="molecule type" value="Genomic_DNA"/>
</dbReference>
<dbReference type="PANTHER" id="PTHR43591:SF24">
    <property type="entry name" value="2-METHOXY-6-POLYPRENYL-1,4-BENZOQUINOL METHYLASE, MITOCHONDRIAL"/>
    <property type="match status" value="1"/>
</dbReference>
<dbReference type="AlphaFoldDB" id="A0A8T6Z3S4"/>
<organism evidence="2 3">
    <name type="scientific">Paraburkholderia sacchari</name>
    <dbReference type="NCBI Taxonomy" id="159450"/>
    <lineage>
        <taxon>Bacteria</taxon>
        <taxon>Pseudomonadati</taxon>
        <taxon>Pseudomonadota</taxon>
        <taxon>Betaproteobacteria</taxon>
        <taxon>Burkholderiales</taxon>
        <taxon>Burkholderiaceae</taxon>
        <taxon>Paraburkholderia</taxon>
    </lineage>
</organism>
<keyword evidence="3" id="KW-1185">Reference proteome</keyword>
<dbReference type="SUPFAM" id="SSF53335">
    <property type="entry name" value="S-adenosyl-L-methionine-dependent methyltransferases"/>
    <property type="match status" value="1"/>
</dbReference>
<feature type="domain" description="Methyltransferase type 11" evidence="1">
    <location>
        <begin position="51"/>
        <end position="149"/>
    </location>
</feature>
<dbReference type="Pfam" id="PF08241">
    <property type="entry name" value="Methyltransf_11"/>
    <property type="match status" value="1"/>
</dbReference>
<evidence type="ECO:0000313" key="2">
    <source>
        <dbReference type="EMBL" id="NLP59746.1"/>
    </source>
</evidence>
<keyword evidence="2" id="KW-0808">Transferase</keyword>
<dbReference type="Proteomes" id="UP000030460">
    <property type="component" value="Unassembled WGS sequence"/>
</dbReference>
<sequence>MSAFESVLMRSFGRPSGILGWLGGKLMASMNKPCAAWVIGLLDIRAPDRVLEIGFGPGVGIQLLVETAMPAHVDGIDASQEMLKQAAARNAAAIGDGKVNLRLGPVESLPFDNDTFDKILTINSMQIWPDPEAALAEIRRVLKAGGTIALGFTIYSGQKPGGLVERLAAAGFSEERLVETDKAFCVLAVKPHQTLMRPC</sequence>